<dbReference type="GO" id="GO:0005770">
    <property type="term" value="C:late endosome"/>
    <property type="evidence" value="ECO:0007669"/>
    <property type="project" value="UniProtKB-SubCell"/>
</dbReference>
<feature type="domain" description="Vps16 C-terminal" evidence="7">
    <location>
        <begin position="223"/>
        <end position="529"/>
    </location>
</feature>
<comment type="subcellular location">
    <subcellularLocation>
        <location evidence="2">Cytoplasmic vesicle</location>
    </subcellularLocation>
    <subcellularLocation>
        <location evidence="1">Early endosome</location>
    </subcellularLocation>
    <subcellularLocation>
        <location evidence="3">Late endosome</location>
    </subcellularLocation>
</comment>
<dbReference type="InterPro" id="IPR038132">
    <property type="entry name" value="Vps16_C_sf"/>
</dbReference>
<feature type="region of interest" description="Disordered" evidence="6">
    <location>
        <begin position="19"/>
        <end position="155"/>
    </location>
</feature>
<feature type="compositionally biased region" description="Basic and acidic residues" evidence="6">
    <location>
        <begin position="71"/>
        <end position="96"/>
    </location>
</feature>
<evidence type="ECO:0000256" key="3">
    <source>
        <dbReference type="ARBA" id="ARBA00004603"/>
    </source>
</evidence>
<keyword evidence="4" id="KW-0967">Endosome</keyword>
<keyword evidence="5" id="KW-0968">Cytoplasmic vesicle</keyword>
<name>A0A9Q0RIZ6_ANAIG</name>
<protein>
    <submittedName>
        <fullName evidence="8">Defective spermatogenesis protein</fullName>
    </submittedName>
</protein>
<feature type="compositionally biased region" description="Polar residues" evidence="6">
    <location>
        <begin position="141"/>
        <end position="155"/>
    </location>
</feature>
<dbReference type="AlphaFoldDB" id="A0A9Q0RIZ6"/>
<gene>
    <name evidence="8" type="ORF">M0811_03779</name>
</gene>
<feature type="compositionally biased region" description="Basic and acidic residues" evidence="6">
    <location>
        <begin position="28"/>
        <end position="39"/>
    </location>
</feature>
<comment type="caution">
    <text evidence="8">The sequence shown here is derived from an EMBL/GenBank/DDBJ whole genome shotgun (WGS) entry which is preliminary data.</text>
</comment>
<dbReference type="GO" id="GO:0099023">
    <property type="term" value="C:vesicle tethering complex"/>
    <property type="evidence" value="ECO:0007669"/>
    <property type="project" value="UniProtKB-ARBA"/>
</dbReference>
<evidence type="ECO:0000256" key="5">
    <source>
        <dbReference type="ARBA" id="ARBA00023329"/>
    </source>
</evidence>
<proteinExistence type="predicted"/>
<dbReference type="GO" id="GO:0007034">
    <property type="term" value="P:vacuolar transport"/>
    <property type="evidence" value="ECO:0007669"/>
    <property type="project" value="TreeGrafter"/>
</dbReference>
<dbReference type="PANTHER" id="PTHR13364">
    <property type="entry name" value="DEFECTIVE SPERMATOGENESIS PROTEIN 39"/>
    <property type="match status" value="1"/>
</dbReference>
<accession>A0A9Q0RIZ6</accession>
<dbReference type="InterPro" id="IPR006925">
    <property type="entry name" value="Vps16_C"/>
</dbReference>
<evidence type="ECO:0000256" key="1">
    <source>
        <dbReference type="ARBA" id="ARBA00004412"/>
    </source>
</evidence>
<dbReference type="Proteomes" id="UP001149090">
    <property type="component" value="Unassembled WGS sequence"/>
</dbReference>
<evidence type="ECO:0000259" key="7">
    <source>
        <dbReference type="Pfam" id="PF04840"/>
    </source>
</evidence>
<evidence type="ECO:0000313" key="9">
    <source>
        <dbReference type="Proteomes" id="UP001149090"/>
    </source>
</evidence>
<evidence type="ECO:0000256" key="2">
    <source>
        <dbReference type="ARBA" id="ARBA00004541"/>
    </source>
</evidence>
<dbReference type="GO" id="GO:0005769">
    <property type="term" value="C:early endosome"/>
    <property type="evidence" value="ECO:0007669"/>
    <property type="project" value="UniProtKB-SubCell"/>
</dbReference>
<evidence type="ECO:0000313" key="8">
    <source>
        <dbReference type="EMBL" id="KAJ5080294.1"/>
    </source>
</evidence>
<keyword evidence="9" id="KW-1185">Reference proteome</keyword>
<dbReference type="OrthoDB" id="9977282at2759"/>
<dbReference type="Pfam" id="PF04840">
    <property type="entry name" value="Vps16_C"/>
    <property type="match status" value="1"/>
</dbReference>
<dbReference type="GO" id="GO:0006886">
    <property type="term" value="P:intracellular protein transport"/>
    <property type="evidence" value="ECO:0007669"/>
    <property type="project" value="InterPro"/>
</dbReference>
<organism evidence="8 9">
    <name type="scientific">Anaeramoeba ignava</name>
    <name type="common">Anaerobic marine amoeba</name>
    <dbReference type="NCBI Taxonomy" id="1746090"/>
    <lineage>
        <taxon>Eukaryota</taxon>
        <taxon>Metamonada</taxon>
        <taxon>Anaeramoebidae</taxon>
        <taxon>Anaeramoeba</taxon>
    </lineage>
</organism>
<reference evidence="8" key="1">
    <citation type="submission" date="2022-10" db="EMBL/GenBank/DDBJ databases">
        <title>Novel sulphate-reducing endosymbionts in the free-living metamonad Anaeramoeba.</title>
        <authorList>
            <person name="Jerlstrom-Hultqvist J."/>
            <person name="Cepicka I."/>
            <person name="Gallot-Lavallee L."/>
            <person name="Salas-Leiva D."/>
            <person name="Curtis B.A."/>
            <person name="Zahonova K."/>
            <person name="Pipaliya S."/>
            <person name="Dacks J."/>
            <person name="Roger A.J."/>
        </authorList>
    </citation>
    <scope>NUCLEOTIDE SEQUENCE</scope>
    <source>
        <strain evidence="8">BMAN</strain>
    </source>
</reference>
<evidence type="ECO:0000256" key="6">
    <source>
        <dbReference type="SAM" id="MobiDB-lite"/>
    </source>
</evidence>
<dbReference type="PANTHER" id="PTHR13364:SF6">
    <property type="entry name" value="SPERMATOGENESIS-DEFECTIVE PROTEIN 39 HOMOLOG"/>
    <property type="match status" value="1"/>
</dbReference>
<dbReference type="EMBL" id="JAPDFW010000011">
    <property type="protein sequence ID" value="KAJ5080294.1"/>
    <property type="molecule type" value="Genomic_DNA"/>
</dbReference>
<dbReference type="InterPro" id="IPR040057">
    <property type="entry name" value="Spe-39"/>
</dbReference>
<evidence type="ECO:0000256" key="4">
    <source>
        <dbReference type="ARBA" id="ARBA00022753"/>
    </source>
</evidence>
<feature type="compositionally biased region" description="Basic and acidic residues" evidence="6">
    <location>
        <begin position="126"/>
        <end position="140"/>
    </location>
</feature>
<sequence>MKFGWGKKKKEKMLEHTFSSMFEIPEDPFAKNEDTEEKRKKQQFGDQNYESNPESEDENIESLPFENPIFQEEKKKQKENQWERNKEILEETKQQETVKTTSNKENKRKKSSRKLQDSSKSSPNNESKDFTPKKVSDKESMNSNISFDSTKYSTSNSKNAENIVLREEIKKRDDEIYSLRLEIAKLKKEKLSNEKVVGVLSPEQIVYFLVKHIPCDLTQCKSLTQKDELMKYAIQSHDFNAIMTVLLFIQKTLKQKLFFQIIGKPEYRDGLQLYINYLTTKYEIDILTKLYKSLKMHEEYILLRYKRSFAVNDPKARILHLEGIFDYCVEHKDKFSISSNFYPNQIKDQIDLIKIQSSIDMEDANSKSPLIRNLPRKPRITFSSVNRTLHYCSLYHYGEKKQFDWKNLCKRFDVPSKRSTWIQLHAKAEQRNWDILKKIPKKTRFKSKLKSPIGFEPFVFVAAVNRAPQDVLEFFASEIENDESRFKIAVHYKLFYVAINAAVKLRHRQKLNDLRPIIQKALPTQDAEKYLVAIQSALADPKTKWKD</sequence>
<dbReference type="Gene3D" id="1.10.150.780">
    <property type="entry name" value="Vps16, C-terminal region"/>
    <property type="match status" value="1"/>
</dbReference>